<dbReference type="SUPFAM" id="SSF81383">
    <property type="entry name" value="F-box domain"/>
    <property type="match status" value="1"/>
</dbReference>
<evidence type="ECO:0000313" key="5">
    <source>
        <dbReference type="Proteomes" id="UP000007015"/>
    </source>
</evidence>
<feature type="region of interest" description="Disordered" evidence="1">
    <location>
        <begin position="1"/>
        <end position="40"/>
    </location>
</feature>
<evidence type="ECO:0000256" key="1">
    <source>
        <dbReference type="SAM" id="MobiDB-lite"/>
    </source>
</evidence>
<dbReference type="Gramene" id="BGIOSGA020258-TA">
    <property type="protein sequence ID" value="BGIOSGA020258-PA"/>
    <property type="gene ID" value="BGIOSGA020258"/>
</dbReference>
<dbReference type="HOGENOM" id="CLU_010721_4_2_1"/>
<dbReference type="Proteomes" id="UP000007015">
    <property type="component" value="Chromosome 5"/>
</dbReference>
<dbReference type="STRING" id="39946.B8B094"/>
<dbReference type="EMBL" id="CM000130">
    <property type="protein sequence ID" value="EEC79588.1"/>
    <property type="molecule type" value="Genomic_DNA"/>
</dbReference>
<dbReference type="InterPro" id="IPR036047">
    <property type="entry name" value="F-box-like_dom_sf"/>
</dbReference>
<dbReference type="AlphaFoldDB" id="B8B094"/>
<feature type="domain" description="At1g61320/AtMIF1 LRR" evidence="3">
    <location>
        <begin position="533"/>
        <end position="885"/>
    </location>
</feature>
<dbReference type="PANTHER" id="PTHR34145:SF41">
    <property type="entry name" value="OS02G0729251 PROTEIN"/>
    <property type="match status" value="1"/>
</dbReference>
<organism evidence="4 5">
    <name type="scientific">Oryza sativa subsp. indica</name>
    <name type="common">Rice</name>
    <dbReference type="NCBI Taxonomy" id="39946"/>
    <lineage>
        <taxon>Eukaryota</taxon>
        <taxon>Viridiplantae</taxon>
        <taxon>Streptophyta</taxon>
        <taxon>Embryophyta</taxon>
        <taxon>Tracheophyta</taxon>
        <taxon>Spermatophyta</taxon>
        <taxon>Magnoliopsida</taxon>
        <taxon>Liliopsida</taxon>
        <taxon>Poales</taxon>
        <taxon>Poaceae</taxon>
        <taxon>BOP clade</taxon>
        <taxon>Oryzoideae</taxon>
        <taxon>Oryzeae</taxon>
        <taxon>Oryzinae</taxon>
        <taxon>Oryza</taxon>
        <taxon>Oryza sativa</taxon>
    </lineage>
</organism>
<dbReference type="Gene3D" id="3.80.10.10">
    <property type="entry name" value="Ribonuclease Inhibitor"/>
    <property type="match status" value="2"/>
</dbReference>
<dbReference type="InterPro" id="IPR001810">
    <property type="entry name" value="F-box_dom"/>
</dbReference>
<accession>B8B094</accession>
<name>B8B094_ORYSI</name>
<gene>
    <name evidence="4" type="ORF">OsI_20767</name>
</gene>
<keyword evidence="5" id="KW-1185">Reference proteome</keyword>
<proteinExistence type="predicted"/>
<dbReference type="OMA" id="ESYHACA"/>
<evidence type="ECO:0000259" key="3">
    <source>
        <dbReference type="Pfam" id="PF23622"/>
    </source>
</evidence>
<dbReference type="SUPFAM" id="SSF52047">
    <property type="entry name" value="RNI-like"/>
    <property type="match status" value="2"/>
</dbReference>
<dbReference type="InterPro" id="IPR055357">
    <property type="entry name" value="LRR_At1g61320_AtMIF1"/>
</dbReference>
<sequence length="894" mass="100918">MGSVERITSMPRRQVQARDGSVASLAKRTGSPCQQEDDYEGAKTMTNPWTFLPEDIWYHIHSLLPLKDAARTACVSRTFLHSWRYRPNLVFSDAKLGLSGLSESDEVTKELNEKVDLIMKNHSGIGLRTFGLEYYNLVDASYLDRWLQIAVTPAIEELILMFFPEIKAKYYDFPFSLLFDRGGNSIKHLRLSYCAFRPTTSLNFLQRLHLFEVRITGDELGCLLSNSFALEQLKLTHCKELNYLKIPCVLQRLSKLTVFGCTTLQVIEIKAPNLSTFDYDGNLAGLSDGGLLPVKNLHLSSFYQHHTIQYTCAKLPSVAPTIETLTIFSESERFNTQISPFRFLHLKCLTISLSIYRGGFSPSNDYLSLAYFLDASPVLEIFTLTVSQTRMKHHVISEDSSYLRQMPGHRHVNLKNVKIIGFCSAKSMVELTCHIIENATSLECLTLDTICDDYENPDRLSVHEIGECSPICRQMIMEAKNALLAIERYIVGKVPSTVSPSTPVKAFLALQMSRLLHWLNEMAHPVNKAMITKIAVTPAIEELILLLFPEDKANYYDFPFSLLFNRGGSSIKHLHLSYCVFRPTGGLNCLRSLFLYEVRITGHELGCLFSNSFALEQLELTDCKELSYLKIPCLLQRLSKLAMYGWEASQVMEIKAPNLLTFHYEGNLARLSDGGLPSVKNLTIASIRWHNAIYYACANLPSIVPTIETLTVFSVSEIINTPIAPLRFLHLKHLTVFLHTVPRVVSPTYDYLSLAYFLDASPALETFTLKVSQTRMEHDVISEDSSHLRQMPGHHHDTIKNVKIMVELTCHILENATSLEGLTLDTIFDGNNNPADRLSVHEVGRCGRIHSPMVMEAKNALLAIERYIVGKVPSTVKLDVLKPCSWCHTNSSVE</sequence>
<dbReference type="InterPro" id="IPR032675">
    <property type="entry name" value="LRR_dom_sf"/>
</dbReference>
<evidence type="ECO:0000259" key="2">
    <source>
        <dbReference type="Pfam" id="PF00646"/>
    </source>
</evidence>
<dbReference type="Pfam" id="PF23622">
    <property type="entry name" value="LRR_At1g61320_AtMIF1"/>
    <property type="match status" value="2"/>
</dbReference>
<dbReference type="InterPro" id="IPR053772">
    <property type="entry name" value="At1g61320/At1g61330-like"/>
</dbReference>
<dbReference type="PANTHER" id="PTHR34145">
    <property type="entry name" value="OS02G0105600 PROTEIN"/>
    <property type="match status" value="1"/>
</dbReference>
<dbReference type="Pfam" id="PF00646">
    <property type="entry name" value="F-box"/>
    <property type="match status" value="1"/>
</dbReference>
<reference evidence="4 5" key="1">
    <citation type="journal article" date="2005" name="PLoS Biol.">
        <title>The genomes of Oryza sativa: a history of duplications.</title>
        <authorList>
            <person name="Yu J."/>
            <person name="Wang J."/>
            <person name="Lin W."/>
            <person name="Li S."/>
            <person name="Li H."/>
            <person name="Zhou J."/>
            <person name="Ni P."/>
            <person name="Dong W."/>
            <person name="Hu S."/>
            <person name="Zeng C."/>
            <person name="Zhang J."/>
            <person name="Zhang Y."/>
            <person name="Li R."/>
            <person name="Xu Z."/>
            <person name="Li S."/>
            <person name="Li X."/>
            <person name="Zheng H."/>
            <person name="Cong L."/>
            <person name="Lin L."/>
            <person name="Yin J."/>
            <person name="Geng J."/>
            <person name="Li G."/>
            <person name="Shi J."/>
            <person name="Liu J."/>
            <person name="Lv H."/>
            <person name="Li J."/>
            <person name="Wang J."/>
            <person name="Deng Y."/>
            <person name="Ran L."/>
            <person name="Shi X."/>
            <person name="Wang X."/>
            <person name="Wu Q."/>
            <person name="Li C."/>
            <person name="Ren X."/>
            <person name="Wang J."/>
            <person name="Wang X."/>
            <person name="Li D."/>
            <person name="Liu D."/>
            <person name="Zhang X."/>
            <person name="Ji Z."/>
            <person name="Zhao W."/>
            <person name="Sun Y."/>
            <person name="Zhang Z."/>
            <person name="Bao J."/>
            <person name="Han Y."/>
            <person name="Dong L."/>
            <person name="Ji J."/>
            <person name="Chen P."/>
            <person name="Wu S."/>
            <person name="Liu J."/>
            <person name="Xiao Y."/>
            <person name="Bu D."/>
            <person name="Tan J."/>
            <person name="Yang L."/>
            <person name="Ye C."/>
            <person name="Zhang J."/>
            <person name="Xu J."/>
            <person name="Zhou Y."/>
            <person name="Yu Y."/>
            <person name="Zhang B."/>
            <person name="Zhuang S."/>
            <person name="Wei H."/>
            <person name="Liu B."/>
            <person name="Lei M."/>
            <person name="Yu H."/>
            <person name="Li Y."/>
            <person name="Xu H."/>
            <person name="Wei S."/>
            <person name="He X."/>
            <person name="Fang L."/>
            <person name="Zhang Z."/>
            <person name="Zhang Y."/>
            <person name="Huang X."/>
            <person name="Su Z."/>
            <person name="Tong W."/>
            <person name="Li J."/>
            <person name="Tong Z."/>
            <person name="Li S."/>
            <person name="Ye J."/>
            <person name="Wang L."/>
            <person name="Fang L."/>
            <person name="Lei T."/>
            <person name="Chen C."/>
            <person name="Chen H."/>
            <person name="Xu Z."/>
            <person name="Li H."/>
            <person name="Huang H."/>
            <person name="Zhang F."/>
            <person name="Xu H."/>
            <person name="Li N."/>
            <person name="Zhao C."/>
            <person name="Li S."/>
            <person name="Dong L."/>
            <person name="Huang Y."/>
            <person name="Li L."/>
            <person name="Xi Y."/>
            <person name="Qi Q."/>
            <person name="Li W."/>
            <person name="Zhang B."/>
            <person name="Hu W."/>
            <person name="Zhang Y."/>
            <person name="Tian X."/>
            <person name="Jiao Y."/>
            <person name="Liang X."/>
            <person name="Jin J."/>
            <person name="Gao L."/>
            <person name="Zheng W."/>
            <person name="Hao B."/>
            <person name="Liu S."/>
            <person name="Wang W."/>
            <person name="Yuan L."/>
            <person name="Cao M."/>
            <person name="McDermott J."/>
            <person name="Samudrala R."/>
            <person name="Wang J."/>
            <person name="Wong G.K."/>
            <person name="Yang H."/>
        </authorList>
    </citation>
    <scope>NUCLEOTIDE SEQUENCE [LARGE SCALE GENOMIC DNA]</scope>
    <source>
        <strain evidence="5">cv. 93-11</strain>
    </source>
</reference>
<feature type="domain" description="At1g61320/AtMIF1 LRR" evidence="3">
    <location>
        <begin position="118"/>
        <end position="499"/>
    </location>
</feature>
<protein>
    <submittedName>
        <fullName evidence="4">Uncharacterized protein</fullName>
    </submittedName>
</protein>
<feature type="domain" description="F-box" evidence="2">
    <location>
        <begin position="51"/>
        <end position="87"/>
    </location>
</feature>
<evidence type="ECO:0000313" key="4">
    <source>
        <dbReference type="EMBL" id="EEC79588.1"/>
    </source>
</evidence>